<accession>A0A6C0J5R0</accession>
<name>A0A6C0J5R0_9ZZZZ</name>
<proteinExistence type="predicted"/>
<sequence length="105" mass="13168">MIKIGKIRNPPGHYFVRKVIKYQNINKDKNLRRITTELFLDEYLFYLKKNKKYTKHYKKIKGNDGYDIIYRLLRLYVKRYKKNWYDLENEIQSVIFFFNNYLKKI</sequence>
<dbReference type="EMBL" id="MN740324">
    <property type="protein sequence ID" value="QHU00210.1"/>
    <property type="molecule type" value="Genomic_DNA"/>
</dbReference>
<reference evidence="1" key="1">
    <citation type="journal article" date="2020" name="Nature">
        <title>Giant virus diversity and host interactions through global metagenomics.</title>
        <authorList>
            <person name="Schulz F."/>
            <person name="Roux S."/>
            <person name="Paez-Espino D."/>
            <person name="Jungbluth S."/>
            <person name="Walsh D.A."/>
            <person name="Denef V.J."/>
            <person name="McMahon K.D."/>
            <person name="Konstantinidis K.T."/>
            <person name="Eloe-Fadrosh E.A."/>
            <person name="Kyrpides N.C."/>
            <person name="Woyke T."/>
        </authorList>
    </citation>
    <scope>NUCLEOTIDE SEQUENCE</scope>
    <source>
        <strain evidence="1">GVMAG-M-3300025860-12</strain>
    </source>
</reference>
<evidence type="ECO:0000313" key="1">
    <source>
        <dbReference type="EMBL" id="QHU00210.1"/>
    </source>
</evidence>
<protein>
    <submittedName>
        <fullName evidence="1">Uncharacterized protein</fullName>
    </submittedName>
</protein>
<dbReference type="AlphaFoldDB" id="A0A6C0J5R0"/>
<organism evidence="1">
    <name type="scientific">viral metagenome</name>
    <dbReference type="NCBI Taxonomy" id="1070528"/>
    <lineage>
        <taxon>unclassified sequences</taxon>
        <taxon>metagenomes</taxon>
        <taxon>organismal metagenomes</taxon>
    </lineage>
</organism>